<dbReference type="GO" id="GO:0000160">
    <property type="term" value="P:phosphorelay signal transduction system"/>
    <property type="evidence" value="ECO:0007669"/>
    <property type="project" value="InterPro"/>
</dbReference>
<dbReference type="Pfam" id="PF00072">
    <property type="entry name" value="Response_reg"/>
    <property type="match status" value="1"/>
</dbReference>
<keyword evidence="6" id="KW-0808">Transferase</keyword>
<sequence>MPGKILVVDDVATNRIVMKVRLAEACYQVLQADGGLAALDLARRERPDLILLDFMMADLDGIEVCRRLKADPDTAEIPVIMVTAARNSEEKLRALQAGAEEFLPKPLDELTLLARVRSLLRARETARELALRDGTRRVLGFDEPAEDFARKGRIALIAARQAQALHWKGALSRHLNAELTVMTRDGALALSDGGPVPDLFVISADLERSGAGLRLLTDLRSRAATRHSAVLMVVPEGAREAAAMALDLGANDLVNSPFDGPEMALRLATQLSRKYQSDRLRASVKDGLRLAVTDPLTGLFNRRYALPHLARIVSRAGETRRPCAVMLLDMDRFKQVNDRHGHAAGDAVLEQVARLLSAELRAVDLVARIGGEEFLIALPETSLEIATATAERLRLQIGETPVLLPGGKGVISVSVSIGLTLCDRPGCAVDVLMEEADAALYAAKADGRNKVTIRNSAA</sequence>
<protein>
    <recommendedName>
        <fullName evidence="1">diguanylate cyclase</fullName>
        <ecNumber evidence="1">2.7.7.65</ecNumber>
    </recommendedName>
</protein>
<evidence type="ECO:0000259" key="4">
    <source>
        <dbReference type="PROSITE" id="PS50110"/>
    </source>
</evidence>
<feature type="modified residue" description="4-aspartylphosphate" evidence="3">
    <location>
        <position position="53"/>
    </location>
</feature>
<evidence type="ECO:0000256" key="3">
    <source>
        <dbReference type="PROSITE-ProRule" id="PRU00169"/>
    </source>
</evidence>
<dbReference type="SUPFAM" id="SSF52172">
    <property type="entry name" value="CheY-like"/>
    <property type="match status" value="2"/>
</dbReference>
<dbReference type="InterPro" id="IPR029787">
    <property type="entry name" value="Nucleotide_cyclase"/>
</dbReference>
<proteinExistence type="predicted"/>
<keyword evidence="6" id="KW-0548">Nucleotidyltransferase</keyword>
<reference evidence="6" key="1">
    <citation type="submission" date="2020-08" db="EMBL/GenBank/DDBJ databases">
        <title>Genomic Encyclopedia of Type Strains, Phase IV (KMG-IV): sequencing the most valuable type-strain genomes for metagenomic binning, comparative biology and taxonomic classification.</title>
        <authorList>
            <person name="Goeker M."/>
        </authorList>
    </citation>
    <scope>NUCLEOTIDE SEQUENCE [LARGE SCALE GENOMIC DNA]</scope>
    <source>
        <strain evidence="6">DSM 105040</strain>
    </source>
</reference>
<accession>A0A840C808</accession>
<evidence type="ECO:0000256" key="1">
    <source>
        <dbReference type="ARBA" id="ARBA00012528"/>
    </source>
</evidence>
<comment type="caution">
    <text evidence="6">The sequence shown here is derived from an EMBL/GenBank/DDBJ whole genome shotgun (WGS) entry which is preliminary data.</text>
</comment>
<dbReference type="NCBIfam" id="TIGR00254">
    <property type="entry name" value="GGDEF"/>
    <property type="match status" value="1"/>
</dbReference>
<dbReference type="FunFam" id="3.30.70.270:FF:000001">
    <property type="entry name" value="Diguanylate cyclase domain protein"/>
    <property type="match status" value="1"/>
</dbReference>
<feature type="domain" description="Response regulatory" evidence="4">
    <location>
        <begin position="153"/>
        <end position="271"/>
    </location>
</feature>
<dbReference type="AlphaFoldDB" id="A0A840C808"/>
<feature type="domain" description="GGDEF" evidence="5">
    <location>
        <begin position="321"/>
        <end position="456"/>
    </location>
</feature>
<dbReference type="PANTHER" id="PTHR45138">
    <property type="entry name" value="REGULATORY COMPONENTS OF SENSORY TRANSDUCTION SYSTEM"/>
    <property type="match status" value="1"/>
</dbReference>
<keyword evidence="3" id="KW-0597">Phosphoprotein</keyword>
<feature type="domain" description="Response regulatory" evidence="4">
    <location>
        <begin position="4"/>
        <end position="120"/>
    </location>
</feature>
<dbReference type="InterPro" id="IPR043128">
    <property type="entry name" value="Rev_trsase/Diguanyl_cyclase"/>
</dbReference>
<evidence type="ECO:0000313" key="7">
    <source>
        <dbReference type="Proteomes" id="UP000585681"/>
    </source>
</evidence>
<evidence type="ECO:0000256" key="2">
    <source>
        <dbReference type="ARBA" id="ARBA00034247"/>
    </source>
</evidence>
<dbReference type="InterPro" id="IPR000160">
    <property type="entry name" value="GGDEF_dom"/>
</dbReference>
<dbReference type="InterPro" id="IPR001789">
    <property type="entry name" value="Sig_transdc_resp-reg_receiver"/>
</dbReference>
<name>A0A840C808_9RHOB</name>
<dbReference type="GO" id="GO:1902201">
    <property type="term" value="P:negative regulation of bacterial-type flagellum-dependent cell motility"/>
    <property type="evidence" value="ECO:0007669"/>
    <property type="project" value="TreeGrafter"/>
</dbReference>
<dbReference type="RefSeq" id="WP_054537998.1">
    <property type="nucleotide sequence ID" value="NZ_JACIEQ010000001.1"/>
</dbReference>
<dbReference type="InterPro" id="IPR011006">
    <property type="entry name" value="CheY-like_superfamily"/>
</dbReference>
<dbReference type="Pfam" id="PF00990">
    <property type="entry name" value="GGDEF"/>
    <property type="match status" value="1"/>
</dbReference>
<dbReference type="CDD" id="cd01949">
    <property type="entry name" value="GGDEF"/>
    <property type="match status" value="1"/>
</dbReference>
<dbReference type="SMART" id="SM00267">
    <property type="entry name" value="GGDEF"/>
    <property type="match status" value="1"/>
</dbReference>
<dbReference type="InterPro" id="IPR050469">
    <property type="entry name" value="Diguanylate_Cyclase"/>
</dbReference>
<dbReference type="GO" id="GO:0005886">
    <property type="term" value="C:plasma membrane"/>
    <property type="evidence" value="ECO:0007669"/>
    <property type="project" value="TreeGrafter"/>
</dbReference>
<dbReference type="Gene3D" id="3.30.70.270">
    <property type="match status" value="1"/>
</dbReference>
<comment type="caution">
    <text evidence="3">Lacks conserved residue(s) required for the propagation of feature annotation.</text>
</comment>
<evidence type="ECO:0000259" key="5">
    <source>
        <dbReference type="PROSITE" id="PS50887"/>
    </source>
</evidence>
<dbReference type="EC" id="2.7.7.65" evidence="1"/>
<comment type="catalytic activity">
    <reaction evidence="2">
        <text>2 GTP = 3',3'-c-di-GMP + 2 diphosphate</text>
        <dbReference type="Rhea" id="RHEA:24898"/>
        <dbReference type="ChEBI" id="CHEBI:33019"/>
        <dbReference type="ChEBI" id="CHEBI:37565"/>
        <dbReference type="ChEBI" id="CHEBI:58805"/>
        <dbReference type="EC" id="2.7.7.65"/>
    </reaction>
</comment>
<dbReference type="Gene3D" id="3.40.50.2300">
    <property type="match status" value="1"/>
</dbReference>
<dbReference type="PANTHER" id="PTHR45138:SF9">
    <property type="entry name" value="DIGUANYLATE CYCLASE DGCM-RELATED"/>
    <property type="match status" value="1"/>
</dbReference>
<dbReference type="SMART" id="SM00448">
    <property type="entry name" value="REC"/>
    <property type="match status" value="1"/>
</dbReference>
<evidence type="ECO:0000313" key="6">
    <source>
        <dbReference type="EMBL" id="MBB4021003.1"/>
    </source>
</evidence>
<dbReference type="Proteomes" id="UP000585681">
    <property type="component" value="Unassembled WGS sequence"/>
</dbReference>
<dbReference type="PROSITE" id="PS50887">
    <property type="entry name" value="GGDEF"/>
    <property type="match status" value="1"/>
</dbReference>
<dbReference type="EMBL" id="JACIEQ010000001">
    <property type="protein sequence ID" value="MBB4021003.1"/>
    <property type="molecule type" value="Genomic_DNA"/>
</dbReference>
<dbReference type="GO" id="GO:0052621">
    <property type="term" value="F:diguanylate cyclase activity"/>
    <property type="evidence" value="ECO:0007669"/>
    <property type="project" value="UniProtKB-EC"/>
</dbReference>
<gene>
    <name evidence="6" type="ORF">GGR17_000794</name>
</gene>
<keyword evidence="7" id="KW-1185">Reference proteome</keyword>
<dbReference type="GO" id="GO:0043709">
    <property type="term" value="P:cell adhesion involved in single-species biofilm formation"/>
    <property type="evidence" value="ECO:0007669"/>
    <property type="project" value="TreeGrafter"/>
</dbReference>
<organism evidence="6 7">
    <name type="scientific">Actibacterium naphthalenivorans</name>
    <dbReference type="NCBI Taxonomy" id="1614693"/>
    <lineage>
        <taxon>Bacteria</taxon>
        <taxon>Pseudomonadati</taxon>
        <taxon>Pseudomonadota</taxon>
        <taxon>Alphaproteobacteria</taxon>
        <taxon>Rhodobacterales</taxon>
        <taxon>Roseobacteraceae</taxon>
        <taxon>Actibacterium</taxon>
    </lineage>
</organism>
<dbReference type="PROSITE" id="PS50110">
    <property type="entry name" value="RESPONSE_REGULATORY"/>
    <property type="match status" value="2"/>
</dbReference>
<dbReference type="SUPFAM" id="SSF55073">
    <property type="entry name" value="Nucleotide cyclase"/>
    <property type="match status" value="1"/>
</dbReference>